<dbReference type="AlphaFoldDB" id="G4YFR2"/>
<evidence type="ECO:0000313" key="1">
    <source>
        <dbReference type="EMBL" id="EGZ27639.1"/>
    </source>
</evidence>
<dbReference type="KEGG" id="psoj:PHYSODRAFT_472159"/>
<dbReference type="GeneID" id="20654195"/>
<evidence type="ECO:0000313" key="2">
    <source>
        <dbReference type="Proteomes" id="UP000002640"/>
    </source>
</evidence>
<protein>
    <submittedName>
        <fullName evidence="1">Uncharacterized protein</fullName>
    </submittedName>
</protein>
<organism evidence="1 2">
    <name type="scientific">Phytophthora sojae (strain P6497)</name>
    <name type="common">Soybean stem and root rot agent</name>
    <name type="synonym">Phytophthora megasperma f. sp. glycines</name>
    <dbReference type="NCBI Taxonomy" id="1094619"/>
    <lineage>
        <taxon>Eukaryota</taxon>
        <taxon>Sar</taxon>
        <taxon>Stramenopiles</taxon>
        <taxon>Oomycota</taxon>
        <taxon>Peronosporomycetes</taxon>
        <taxon>Peronosporales</taxon>
        <taxon>Peronosporaceae</taxon>
        <taxon>Phytophthora</taxon>
    </lineage>
</organism>
<dbReference type="InParanoid" id="G4YFR2"/>
<sequence length="145" mass="16003">MCDPTTIRVAAALDNFALQLEGWNHWLPEEIPTLVLWINATLERYRNAPAQDALSGGNSRFEATGWFTTTNPDLQALEVVVALPRKDGKEVCLRFLSKRGCASADPTVCKFPNLVHFEPATIDPIVRDCINTKLGGISDKFSQSS</sequence>
<proteinExistence type="predicted"/>
<reference evidence="1 2" key="1">
    <citation type="journal article" date="2006" name="Science">
        <title>Phytophthora genome sequences uncover evolutionary origins and mechanisms of pathogenesis.</title>
        <authorList>
            <person name="Tyler B.M."/>
            <person name="Tripathy S."/>
            <person name="Zhang X."/>
            <person name="Dehal P."/>
            <person name="Jiang R.H."/>
            <person name="Aerts A."/>
            <person name="Arredondo F.D."/>
            <person name="Baxter L."/>
            <person name="Bensasson D."/>
            <person name="Beynon J.L."/>
            <person name="Chapman J."/>
            <person name="Damasceno C.M."/>
            <person name="Dorrance A.E."/>
            <person name="Dou D."/>
            <person name="Dickerman A.W."/>
            <person name="Dubchak I.L."/>
            <person name="Garbelotto M."/>
            <person name="Gijzen M."/>
            <person name="Gordon S.G."/>
            <person name="Govers F."/>
            <person name="Grunwald N.J."/>
            <person name="Huang W."/>
            <person name="Ivors K.L."/>
            <person name="Jones R.W."/>
            <person name="Kamoun S."/>
            <person name="Krampis K."/>
            <person name="Lamour K.H."/>
            <person name="Lee M.K."/>
            <person name="McDonald W.H."/>
            <person name="Medina M."/>
            <person name="Meijer H.J."/>
            <person name="Nordberg E.K."/>
            <person name="Maclean D.J."/>
            <person name="Ospina-Giraldo M.D."/>
            <person name="Morris P.F."/>
            <person name="Phuntumart V."/>
            <person name="Putnam N.H."/>
            <person name="Rash S."/>
            <person name="Rose J.K."/>
            <person name="Sakihama Y."/>
            <person name="Salamov A.A."/>
            <person name="Savidor A."/>
            <person name="Scheuring C.F."/>
            <person name="Smith B.M."/>
            <person name="Sobral B.W."/>
            <person name="Terry A."/>
            <person name="Torto-Alalibo T.A."/>
            <person name="Win J."/>
            <person name="Xu Z."/>
            <person name="Zhang H."/>
            <person name="Grigoriev I.V."/>
            <person name="Rokhsar D.S."/>
            <person name="Boore J.L."/>
        </authorList>
    </citation>
    <scope>NUCLEOTIDE SEQUENCE [LARGE SCALE GENOMIC DNA]</scope>
    <source>
        <strain evidence="1 2">P6497</strain>
    </source>
</reference>
<gene>
    <name evidence="1" type="ORF">PHYSODRAFT_472159</name>
</gene>
<dbReference type="RefSeq" id="XP_009514914.1">
    <property type="nucleotide sequence ID" value="XM_009516619.1"/>
</dbReference>
<dbReference type="EMBL" id="JH159151">
    <property type="protein sequence ID" value="EGZ27639.1"/>
    <property type="molecule type" value="Genomic_DNA"/>
</dbReference>
<keyword evidence="2" id="KW-1185">Reference proteome</keyword>
<dbReference type="Proteomes" id="UP000002640">
    <property type="component" value="Unassembled WGS sequence"/>
</dbReference>
<name>G4YFR2_PHYSP</name>
<accession>G4YFR2</accession>